<feature type="domain" description="AB hydrolase-1" evidence="1">
    <location>
        <begin position="54"/>
        <end position="179"/>
    </location>
</feature>
<dbReference type="SUPFAM" id="SSF53474">
    <property type="entry name" value="alpha/beta-Hydrolases"/>
    <property type="match status" value="1"/>
</dbReference>
<evidence type="ECO:0000259" key="1">
    <source>
        <dbReference type="Pfam" id="PF00561"/>
    </source>
</evidence>
<dbReference type="InterPro" id="IPR000073">
    <property type="entry name" value="AB_hydrolase_1"/>
</dbReference>
<gene>
    <name evidence="2" type="ORF">F0L46_14015</name>
</gene>
<protein>
    <submittedName>
        <fullName evidence="2">Alpha/beta hydrolase</fullName>
    </submittedName>
</protein>
<organism evidence="2 3">
    <name type="scientific">Salinarimonas soli</name>
    <dbReference type="NCBI Taxonomy" id="1638099"/>
    <lineage>
        <taxon>Bacteria</taxon>
        <taxon>Pseudomonadati</taxon>
        <taxon>Pseudomonadota</taxon>
        <taxon>Alphaproteobacteria</taxon>
        <taxon>Hyphomicrobiales</taxon>
        <taxon>Salinarimonadaceae</taxon>
        <taxon>Salinarimonas</taxon>
    </lineage>
</organism>
<evidence type="ECO:0000313" key="3">
    <source>
        <dbReference type="Proteomes" id="UP000323142"/>
    </source>
</evidence>
<accession>A0A5B2VC64</accession>
<sequence>MPDPRHASLRGAPFADDAIVSEDHMIPSDTPGIRLFVRGKRAAGLATYAPERTILLVHGSSYPAASAFDLPHAGLSWLDHLARHGYDAYCLDVRGYGRSTRPPEMDHPASQSSPVVRTETAIRDVGAAVAFILARRGIPRLSLLGWSWGTTLMGAYAAANGERVHKLVLLAPQWLRTTPSASDQGGALGAYRLITREAARERWLRGVPEPLRAATLPDDWFEAWADATFATDPWGAAQAVPVVRAPNGTVQDSREYWAAGRPFYDPGDIRAPVLAVHGEWDAEFSTDMVQAYVRRLTGAPYWRWVEIGAGTHTFILETGRWQALDAVQAFLDED</sequence>
<name>A0A5B2VC64_9HYPH</name>
<dbReference type="RefSeq" id="WP_149818547.1">
    <property type="nucleotide sequence ID" value="NZ_VUOA01000025.1"/>
</dbReference>
<reference evidence="2 3" key="1">
    <citation type="submission" date="2019-09" db="EMBL/GenBank/DDBJ databases">
        <title>Salinarimonas rosea gen. nov., sp. nov., a new member of the a-2 subgroup of the Proteobacteria.</title>
        <authorList>
            <person name="Liu J."/>
        </authorList>
    </citation>
    <scope>NUCLEOTIDE SEQUENCE [LARGE SCALE GENOMIC DNA]</scope>
    <source>
        <strain evidence="2 3">BN140002</strain>
    </source>
</reference>
<proteinExistence type="predicted"/>
<dbReference type="PANTHER" id="PTHR43798:SF33">
    <property type="entry name" value="HYDROLASE, PUTATIVE (AFU_ORTHOLOGUE AFUA_2G14860)-RELATED"/>
    <property type="match status" value="1"/>
</dbReference>
<evidence type="ECO:0000313" key="2">
    <source>
        <dbReference type="EMBL" id="KAA2236584.1"/>
    </source>
</evidence>
<dbReference type="Proteomes" id="UP000323142">
    <property type="component" value="Unassembled WGS sequence"/>
</dbReference>
<dbReference type="Pfam" id="PF00561">
    <property type="entry name" value="Abhydrolase_1"/>
    <property type="match status" value="1"/>
</dbReference>
<dbReference type="GO" id="GO:0016787">
    <property type="term" value="F:hydrolase activity"/>
    <property type="evidence" value="ECO:0007669"/>
    <property type="project" value="UniProtKB-KW"/>
</dbReference>
<keyword evidence="3" id="KW-1185">Reference proteome</keyword>
<dbReference type="InterPro" id="IPR029058">
    <property type="entry name" value="AB_hydrolase_fold"/>
</dbReference>
<dbReference type="OrthoDB" id="5492442at2"/>
<dbReference type="GO" id="GO:0016020">
    <property type="term" value="C:membrane"/>
    <property type="evidence" value="ECO:0007669"/>
    <property type="project" value="TreeGrafter"/>
</dbReference>
<dbReference type="PANTHER" id="PTHR43798">
    <property type="entry name" value="MONOACYLGLYCEROL LIPASE"/>
    <property type="match status" value="1"/>
</dbReference>
<dbReference type="InterPro" id="IPR050266">
    <property type="entry name" value="AB_hydrolase_sf"/>
</dbReference>
<dbReference type="Gene3D" id="3.40.50.1820">
    <property type="entry name" value="alpha/beta hydrolase"/>
    <property type="match status" value="1"/>
</dbReference>
<dbReference type="EMBL" id="VUOA01000025">
    <property type="protein sequence ID" value="KAA2236584.1"/>
    <property type="molecule type" value="Genomic_DNA"/>
</dbReference>
<dbReference type="AlphaFoldDB" id="A0A5B2VC64"/>
<keyword evidence="2" id="KW-0378">Hydrolase</keyword>
<reference evidence="2 3" key="2">
    <citation type="submission" date="2019-09" db="EMBL/GenBank/DDBJ databases">
        <authorList>
            <person name="Jin C."/>
        </authorList>
    </citation>
    <scope>NUCLEOTIDE SEQUENCE [LARGE SCALE GENOMIC DNA]</scope>
    <source>
        <strain evidence="2 3">BN140002</strain>
    </source>
</reference>
<comment type="caution">
    <text evidence="2">The sequence shown here is derived from an EMBL/GenBank/DDBJ whole genome shotgun (WGS) entry which is preliminary data.</text>
</comment>